<dbReference type="GeneID" id="25328569"/>
<dbReference type="PANTHER" id="PTHR33112:SF16">
    <property type="entry name" value="HETEROKARYON INCOMPATIBILITY DOMAIN-CONTAINING PROTEIN"/>
    <property type="match status" value="1"/>
</dbReference>
<protein>
    <recommendedName>
        <fullName evidence="1">Heterokaryon incompatibility domain-containing protein</fullName>
    </recommendedName>
</protein>
<dbReference type="PANTHER" id="PTHR33112">
    <property type="entry name" value="DOMAIN PROTEIN, PUTATIVE-RELATED"/>
    <property type="match status" value="1"/>
</dbReference>
<evidence type="ECO:0000313" key="3">
    <source>
        <dbReference type="Proteomes" id="UP000054342"/>
    </source>
</evidence>
<organism evidence="2 3">
    <name type="scientific">Exophiala xenobiotica</name>
    <dbReference type="NCBI Taxonomy" id="348802"/>
    <lineage>
        <taxon>Eukaryota</taxon>
        <taxon>Fungi</taxon>
        <taxon>Dikarya</taxon>
        <taxon>Ascomycota</taxon>
        <taxon>Pezizomycotina</taxon>
        <taxon>Eurotiomycetes</taxon>
        <taxon>Chaetothyriomycetidae</taxon>
        <taxon>Chaetothyriales</taxon>
        <taxon>Herpotrichiellaceae</taxon>
        <taxon>Exophiala</taxon>
    </lineage>
</organism>
<dbReference type="InterPro" id="IPR010730">
    <property type="entry name" value="HET"/>
</dbReference>
<reference evidence="2 3" key="1">
    <citation type="submission" date="2015-01" db="EMBL/GenBank/DDBJ databases">
        <title>The Genome Sequence of Exophiala xenobiotica CBS118157.</title>
        <authorList>
            <consortium name="The Broad Institute Genomics Platform"/>
            <person name="Cuomo C."/>
            <person name="de Hoog S."/>
            <person name="Gorbushina A."/>
            <person name="Stielow B."/>
            <person name="Teixiera M."/>
            <person name="Abouelleil A."/>
            <person name="Chapman S.B."/>
            <person name="Priest M."/>
            <person name="Young S.K."/>
            <person name="Wortman J."/>
            <person name="Nusbaum C."/>
            <person name="Birren B."/>
        </authorList>
    </citation>
    <scope>NUCLEOTIDE SEQUENCE [LARGE SCALE GENOMIC DNA]</scope>
    <source>
        <strain evidence="2 3">CBS 118157</strain>
    </source>
</reference>
<dbReference type="HOGENOM" id="CLU_1299729_0_0_1"/>
<dbReference type="RefSeq" id="XP_013314878.1">
    <property type="nucleotide sequence ID" value="XM_013459424.1"/>
</dbReference>
<name>A0A0D2F2X8_9EURO</name>
<dbReference type="Proteomes" id="UP000054342">
    <property type="component" value="Unassembled WGS sequence"/>
</dbReference>
<dbReference type="AlphaFoldDB" id="A0A0D2F2X8"/>
<evidence type="ECO:0000259" key="1">
    <source>
        <dbReference type="Pfam" id="PF06985"/>
    </source>
</evidence>
<dbReference type="OrthoDB" id="5125733at2759"/>
<feature type="domain" description="Heterokaryon incompatibility" evidence="1">
    <location>
        <begin position="1"/>
        <end position="72"/>
    </location>
</feature>
<gene>
    <name evidence="2" type="ORF">PV05_06661</name>
</gene>
<evidence type="ECO:0000313" key="2">
    <source>
        <dbReference type="EMBL" id="KIW54294.1"/>
    </source>
</evidence>
<dbReference type="Pfam" id="PF06985">
    <property type="entry name" value="HET"/>
    <property type="match status" value="1"/>
</dbReference>
<sequence>MDQVYGFASLTITASSSEDKWEGLFCPRQEQKSIPSSTLPHSGHHVLLTTGWTSSHIVDRSPLARRAWTLQEDIPSRLAVYVSRDQLYWNDLEHFPADDGLTYPQLGPAGFLSAEGSPVQTWSWLLNRWRRVVDNYAPRNLFAASHIFIGIGRPSRSISETHECYLPGGTVAGGTASRSLVNDKGDRHSQEGPTTLSRMALVMGFPHWSTPV</sequence>
<dbReference type="EMBL" id="KN847320">
    <property type="protein sequence ID" value="KIW54294.1"/>
    <property type="molecule type" value="Genomic_DNA"/>
</dbReference>
<keyword evidence="3" id="KW-1185">Reference proteome</keyword>
<proteinExistence type="predicted"/>
<accession>A0A0D2F2X8</accession>